<sequence>MKRVTRILFTCILLPLAACKLSAKSVAQDSIRPYSPYTFREKENYPETTGYWYIGAGYSVPFMFGDMSSLTNKHDFWGNKVSLKPGYKFSPFFGIEMGVSVGRMRGFSPRSAENFRLGTEDAMTYYPYTILGGKDNYQTAPDNAGIWENQGNNVYIKSVPYSQIYSESRYWEVSLQAVFNFNRLFGHVPEGREQPISLLVKPGIYLQKFHAQAHSLSDKSRISPKQRPLSIGLGGDLAVHFALTQKLGLEISSGLVWVNKREFDGIRTIRHSHDDFIWQNGVSLFWKFRRNKPQLHSTPTAIEVLPAATLLTNPFSNGEFAFDYLQPDTVIRKERSLSRQAHLYFPVSKWDIRPELGDNLKELGKIATAFQELTNDEDIYISSISIDGYASPEGPHDFNILLSQNRAKAIASHIAKNFNYPESQIQSRGHAEDWNGLERLLQAWENPEKERALAILRSDADVETRQNKLAHLAAYRSMLNELYPQLRRNEYTFHYTIVPFTIERATRLIHTQPEKLSVEEMIAVTNCYPMYSEAFNECAGIAFKFYPEAPIARIYMAAIALHKNDTSMATAYLSHLLDDYRAWNLLGVCAALENNPTKASHYFHMAAEKGDTAAIANQKRLGSR</sequence>
<evidence type="ECO:0000313" key="4">
    <source>
        <dbReference type="EMBL" id="SUV29484.1"/>
    </source>
</evidence>
<evidence type="ECO:0000259" key="3">
    <source>
        <dbReference type="PROSITE" id="PS51123"/>
    </source>
</evidence>
<dbReference type="STRING" id="483216.BACEGG_02363"/>
<dbReference type="EMBL" id="UFSX01000001">
    <property type="protein sequence ID" value="SUV29484.1"/>
    <property type="molecule type" value="Genomic_DNA"/>
</dbReference>
<evidence type="ECO:0000256" key="2">
    <source>
        <dbReference type="SAM" id="SignalP"/>
    </source>
</evidence>
<accession>A0A380YL95</accession>
<feature type="domain" description="OmpA-like" evidence="3">
    <location>
        <begin position="332"/>
        <end position="466"/>
    </location>
</feature>
<evidence type="ECO:0000256" key="1">
    <source>
        <dbReference type="PROSITE-ProRule" id="PRU00473"/>
    </source>
</evidence>
<keyword evidence="1" id="KW-0472">Membrane</keyword>
<dbReference type="AlphaFoldDB" id="A0A380YL95"/>
<organism evidence="4 5">
    <name type="scientific">Bacteroides eggerthii</name>
    <dbReference type="NCBI Taxonomy" id="28111"/>
    <lineage>
        <taxon>Bacteria</taxon>
        <taxon>Pseudomonadati</taxon>
        <taxon>Bacteroidota</taxon>
        <taxon>Bacteroidia</taxon>
        <taxon>Bacteroidales</taxon>
        <taxon>Bacteroidaceae</taxon>
        <taxon>Bacteroides</taxon>
    </lineage>
</organism>
<dbReference type="Gene3D" id="3.30.1330.60">
    <property type="entry name" value="OmpA-like domain"/>
    <property type="match status" value="1"/>
</dbReference>
<dbReference type="Proteomes" id="UP000254424">
    <property type="component" value="Unassembled WGS sequence"/>
</dbReference>
<reference evidence="4 5" key="1">
    <citation type="submission" date="2018-06" db="EMBL/GenBank/DDBJ databases">
        <authorList>
            <consortium name="Pathogen Informatics"/>
            <person name="Doyle S."/>
        </authorList>
    </citation>
    <scope>NUCLEOTIDE SEQUENCE [LARGE SCALE GENOMIC DNA]</scope>
    <source>
        <strain evidence="4 5">NCTC11155</strain>
    </source>
</reference>
<dbReference type="InterPro" id="IPR036737">
    <property type="entry name" value="OmpA-like_sf"/>
</dbReference>
<evidence type="ECO:0000313" key="5">
    <source>
        <dbReference type="Proteomes" id="UP000254424"/>
    </source>
</evidence>
<dbReference type="RefSeq" id="WP_004290682.1">
    <property type="nucleotide sequence ID" value="NZ_CABKNQ010000018.1"/>
</dbReference>
<feature type="chain" id="PRO_5016682555" evidence="2">
    <location>
        <begin position="28"/>
        <end position="624"/>
    </location>
</feature>
<dbReference type="SUPFAM" id="SSF103088">
    <property type="entry name" value="OmpA-like"/>
    <property type="match status" value="1"/>
</dbReference>
<dbReference type="GO" id="GO:0016020">
    <property type="term" value="C:membrane"/>
    <property type="evidence" value="ECO:0007669"/>
    <property type="project" value="UniProtKB-UniRule"/>
</dbReference>
<name>A0A380YL95_9BACE</name>
<dbReference type="GeneID" id="93071375"/>
<keyword evidence="2" id="KW-0732">Signal</keyword>
<proteinExistence type="predicted"/>
<dbReference type="SUPFAM" id="SSF81901">
    <property type="entry name" value="HCP-like"/>
    <property type="match status" value="1"/>
</dbReference>
<gene>
    <name evidence="4" type="ORF">NCTC11155_01468</name>
</gene>
<protein>
    <submittedName>
        <fullName evidence="4">Outer membrane protein and related peptidoglycan-associated (Lipo)proteins</fullName>
    </submittedName>
</protein>
<dbReference type="InterPro" id="IPR006665">
    <property type="entry name" value="OmpA-like"/>
</dbReference>
<feature type="signal peptide" evidence="2">
    <location>
        <begin position="1"/>
        <end position="27"/>
    </location>
</feature>
<dbReference type="PROSITE" id="PS51123">
    <property type="entry name" value="OMPA_2"/>
    <property type="match status" value="1"/>
</dbReference>